<dbReference type="Proteomes" id="UP000728185">
    <property type="component" value="Unassembled WGS sequence"/>
</dbReference>
<dbReference type="AlphaFoldDB" id="A0A8E0VLJ5"/>
<sequence>MIQQRGSLTEDETSETVLEMVVGITVRYTIDSAIDDEIGSMGEPIRIDVNEVIKNEDDDTVIERHYEVDPRDVIKEDGNGTDFKVLMPSGETMFTRINLRTAHDCGSLEKKSIQDKSNAPNEGGQLALVSSEPSILDRIMSWLTAIRDQFLRAIGSIFGFQ</sequence>
<organism evidence="1 2">
    <name type="scientific">Fasciolopsis buskii</name>
    <dbReference type="NCBI Taxonomy" id="27845"/>
    <lineage>
        <taxon>Eukaryota</taxon>
        <taxon>Metazoa</taxon>
        <taxon>Spiralia</taxon>
        <taxon>Lophotrochozoa</taxon>
        <taxon>Platyhelminthes</taxon>
        <taxon>Trematoda</taxon>
        <taxon>Digenea</taxon>
        <taxon>Plagiorchiida</taxon>
        <taxon>Echinostomata</taxon>
        <taxon>Echinostomatoidea</taxon>
        <taxon>Fasciolidae</taxon>
        <taxon>Fasciolopsis</taxon>
    </lineage>
</organism>
<dbReference type="EMBL" id="LUCM01005561">
    <property type="protein sequence ID" value="KAA0192627.1"/>
    <property type="molecule type" value="Genomic_DNA"/>
</dbReference>
<keyword evidence="2" id="KW-1185">Reference proteome</keyword>
<protein>
    <submittedName>
        <fullName evidence="1">Uncharacterized protein</fullName>
    </submittedName>
</protein>
<reference evidence="1" key="1">
    <citation type="submission" date="2019-05" db="EMBL/GenBank/DDBJ databases">
        <title>Annotation for the trematode Fasciolopsis buski.</title>
        <authorList>
            <person name="Choi Y.-J."/>
        </authorList>
    </citation>
    <scope>NUCLEOTIDE SEQUENCE</scope>
    <source>
        <strain evidence="1">HT</strain>
        <tissue evidence="1">Whole worm</tissue>
    </source>
</reference>
<dbReference type="OrthoDB" id="6253536at2759"/>
<gene>
    <name evidence="1" type="ORF">FBUS_09883</name>
</gene>
<evidence type="ECO:0000313" key="1">
    <source>
        <dbReference type="EMBL" id="KAA0192627.1"/>
    </source>
</evidence>
<evidence type="ECO:0000313" key="2">
    <source>
        <dbReference type="Proteomes" id="UP000728185"/>
    </source>
</evidence>
<comment type="caution">
    <text evidence="1">The sequence shown here is derived from an EMBL/GenBank/DDBJ whole genome shotgun (WGS) entry which is preliminary data.</text>
</comment>
<accession>A0A8E0VLJ5</accession>
<proteinExistence type="predicted"/>
<name>A0A8E0VLJ5_9TREM</name>